<name>A0A8S1XI30_PAROT</name>
<proteinExistence type="predicted"/>
<dbReference type="EMBL" id="CAJJDP010000122">
    <property type="protein sequence ID" value="CAD8200617.1"/>
    <property type="molecule type" value="Genomic_DNA"/>
</dbReference>
<dbReference type="Proteomes" id="UP000683925">
    <property type="component" value="Unassembled WGS sequence"/>
</dbReference>
<reference evidence="1" key="1">
    <citation type="submission" date="2021-01" db="EMBL/GenBank/DDBJ databases">
        <authorList>
            <consortium name="Genoscope - CEA"/>
            <person name="William W."/>
        </authorList>
    </citation>
    <scope>NUCLEOTIDE SEQUENCE</scope>
</reference>
<evidence type="ECO:0000313" key="2">
    <source>
        <dbReference type="Proteomes" id="UP000683925"/>
    </source>
</evidence>
<protein>
    <submittedName>
        <fullName evidence="1">Uncharacterized protein</fullName>
    </submittedName>
</protein>
<keyword evidence="2" id="KW-1185">Reference proteome</keyword>
<comment type="caution">
    <text evidence="1">The sequence shown here is derived from an EMBL/GenBank/DDBJ whole genome shotgun (WGS) entry which is preliminary data.</text>
</comment>
<accession>A0A8S1XI30</accession>
<organism evidence="1 2">
    <name type="scientific">Paramecium octaurelia</name>
    <dbReference type="NCBI Taxonomy" id="43137"/>
    <lineage>
        <taxon>Eukaryota</taxon>
        <taxon>Sar</taxon>
        <taxon>Alveolata</taxon>
        <taxon>Ciliophora</taxon>
        <taxon>Intramacronucleata</taxon>
        <taxon>Oligohymenophorea</taxon>
        <taxon>Peniculida</taxon>
        <taxon>Parameciidae</taxon>
        <taxon>Paramecium</taxon>
    </lineage>
</organism>
<dbReference type="OrthoDB" id="10607885at2759"/>
<dbReference type="AlphaFoldDB" id="A0A8S1XI30"/>
<sequence length="230" mass="27394">MGSVYASVQATEQLVLPKCFQNNGSITTIKGEDYVQLITHIFWQMDSQKNVIIGVKLKNQNLIRFKYLYQEPKSYRQPQEDIIYFKEKVIKVQRVELIPQPQIKEEGYLNKFISHYKNQSDPEQLINIFVCDGEIQDYSKDLDLNDSREGNYKVCYQNYLNENEVIFERQDKMDYQSFDFKKNGVKTDTRQFLYKYGIKLKNPLENKDEILKLCKKYNKSVVKFLETEKL</sequence>
<evidence type="ECO:0000313" key="1">
    <source>
        <dbReference type="EMBL" id="CAD8200617.1"/>
    </source>
</evidence>
<gene>
    <name evidence="1" type="ORF">POCTA_138.1.T1220114</name>
</gene>